<feature type="compositionally biased region" description="Basic and acidic residues" evidence="1">
    <location>
        <begin position="48"/>
        <end position="62"/>
    </location>
</feature>
<name>A0AAP0HX26_9MAGN</name>
<evidence type="ECO:0000313" key="2">
    <source>
        <dbReference type="EMBL" id="KAK9100947.1"/>
    </source>
</evidence>
<accession>A0AAP0HX26</accession>
<feature type="compositionally biased region" description="Basic and acidic residues" evidence="1">
    <location>
        <begin position="11"/>
        <end position="40"/>
    </location>
</feature>
<sequence length="99" mass="11532">MISSSRRNKKRDSDKRERRERDGKREKRERERREREREEIGGQLPVQRRGDRRAGELADERTSSAARGCNGKPVAVVVDAEARATRLQRRRRTNSSSTA</sequence>
<feature type="compositionally biased region" description="Basic residues" evidence="1">
    <location>
        <begin position="1"/>
        <end position="10"/>
    </location>
</feature>
<evidence type="ECO:0000256" key="1">
    <source>
        <dbReference type="SAM" id="MobiDB-lite"/>
    </source>
</evidence>
<evidence type="ECO:0000313" key="3">
    <source>
        <dbReference type="Proteomes" id="UP001419268"/>
    </source>
</evidence>
<dbReference type="Proteomes" id="UP001419268">
    <property type="component" value="Unassembled WGS sequence"/>
</dbReference>
<dbReference type="AlphaFoldDB" id="A0AAP0HX26"/>
<gene>
    <name evidence="2" type="ORF">Scep_024377</name>
</gene>
<dbReference type="EMBL" id="JBBNAG010000010">
    <property type="protein sequence ID" value="KAK9100947.1"/>
    <property type="molecule type" value="Genomic_DNA"/>
</dbReference>
<comment type="caution">
    <text evidence="2">The sequence shown here is derived from an EMBL/GenBank/DDBJ whole genome shotgun (WGS) entry which is preliminary data.</text>
</comment>
<organism evidence="2 3">
    <name type="scientific">Stephania cephalantha</name>
    <dbReference type="NCBI Taxonomy" id="152367"/>
    <lineage>
        <taxon>Eukaryota</taxon>
        <taxon>Viridiplantae</taxon>
        <taxon>Streptophyta</taxon>
        <taxon>Embryophyta</taxon>
        <taxon>Tracheophyta</taxon>
        <taxon>Spermatophyta</taxon>
        <taxon>Magnoliopsida</taxon>
        <taxon>Ranunculales</taxon>
        <taxon>Menispermaceae</taxon>
        <taxon>Menispermoideae</taxon>
        <taxon>Cissampelideae</taxon>
        <taxon>Stephania</taxon>
    </lineage>
</organism>
<protein>
    <submittedName>
        <fullName evidence="2">Uncharacterized protein</fullName>
    </submittedName>
</protein>
<feature type="region of interest" description="Disordered" evidence="1">
    <location>
        <begin position="1"/>
        <end position="71"/>
    </location>
</feature>
<keyword evidence="3" id="KW-1185">Reference proteome</keyword>
<reference evidence="2 3" key="1">
    <citation type="submission" date="2024-01" db="EMBL/GenBank/DDBJ databases">
        <title>Genome assemblies of Stephania.</title>
        <authorList>
            <person name="Yang L."/>
        </authorList>
    </citation>
    <scope>NUCLEOTIDE SEQUENCE [LARGE SCALE GENOMIC DNA]</scope>
    <source>
        <strain evidence="2">JXDWG</strain>
        <tissue evidence="2">Leaf</tissue>
    </source>
</reference>
<proteinExistence type="predicted"/>